<dbReference type="Proteomes" id="UP000184114">
    <property type="component" value="Unassembled WGS sequence"/>
</dbReference>
<sequence>MMNLRKLTLSSLLTGVGVISAHIIYIPIGISKIFPVQHGINLIMAILLGPWYGVAVAFLISLIRNILGTGSFLAFPGSMIGAFLAGILYKKTNKSIYAMAGEVLGTGIIGALISYPIAKYFLGKEATLFFFVGPFILSSFAGTIIGYSLLKIISKTGILNTYLNKNEVK</sequence>
<evidence type="ECO:0000313" key="3">
    <source>
        <dbReference type="Proteomes" id="UP000184114"/>
    </source>
</evidence>
<dbReference type="PIRSF" id="PIRSF024534">
    <property type="entry name" value="ThiW"/>
    <property type="match status" value="1"/>
</dbReference>
<proteinExistence type="predicted"/>
<gene>
    <name evidence="2" type="ORF">SAMN02745784_02799</name>
</gene>
<organism evidence="2 3">
    <name type="scientific">Tissierella praeacuta DSM 18095</name>
    <dbReference type="NCBI Taxonomy" id="1123404"/>
    <lineage>
        <taxon>Bacteria</taxon>
        <taxon>Bacillati</taxon>
        <taxon>Bacillota</taxon>
        <taxon>Tissierellia</taxon>
        <taxon>Tissierellales</taxon>
        <taxon>Tissierellaceae</taxon>
        <taxon>Tissierella</taxon>
    </lineage>
</organism>
<accession>A0A1M4YVA2</accession>
<dbReference type="NCBIfam" id="TIGR02359">
    <property type="entry name" value="thiW"/>
    <property type="match status" value="1"/>
</dbReference>
<evidence type="ECO:0000313" key="2">
    <source>
        <dbReference type="EMBL" id="SHF09729.1"/>
    </source>
</evidence>
<feature type="transmembrane region" description="Helical" evidence="1">
    <location>
        <begin position="96"/>
        <end position="117"/>
    </location>
</feature>
<keyword evidence="1" id="KW-0472">Membrane</keyword>
<keyword evidence="1" id="KW-1133">Transmembrane helix</keyword>
<name>A0A1M4YVA2_9FIRM</name>
<evidence type="ECO:0000256" key="1">
    <source>
        <dbReference type="SAM" id="Phobius"/>
    </source>
</evidence>
<feature type="transmembrane region" description="Helical" evidence="1">
    <location>
        <begin position="69"/>
        <end position="89"/>
    </location>
</feature>
<dbReference type="InterPro" id="IPR012652">
    <property type="entry name" value="ThiW"/>
</dbReference>
<dbReference type="Gene3D" id="1.10.1760.20">
    <property type="match status" value="1"/>
</dbReference>
<reference evidence="3" key="1">
    <citation type="submission" date="2016-11" db="EMBL/GenBank/DDBJ databases">
        <authorList>
            <person name="Varghese N."/>
            <person name="Submissions S."/>
        </authorList>
    </citation>
    <scope>NUCLEOTIDE SEQUENCE [LARGE SCALE GENOMIC DNA]</scope>
    <source>
        <strain evidence="3">DSM 18095</strain>
    </source>
</reference>
<feature type="transmembrane region" description="Helical" evidence="1">
    <location>
        <begin position="12"/>
        <end position="30"/>
    </location>
</feature>
<keyword evidence="1" id="KW-0812">Transmembrane</keyword>
<feature type="transmembrane region" description="Helical" evidence="1">
    <location>
        <begin position="42"/>
        <end position="63"/>
    </location>
</feature>
<protein>
    <submittedName>
        <fullName evidence="2">Energy coupling factor transporter S component ThiW</fullName>
    </submittedName>
</protein>
<keyword evidence="3" id="KW-1185">Reference proteome</keyword>
<dbReference type="AlphaFoldDB" id="A0A1M4YVA2"/>
<dbReference type="STRING" id="1123404.SAMN02745784_02799"/>
<dbReference type="EMBL" id="FQTY01000019">
    <property type="protein sequence ID" value="SHF09729.1"/>
    <property type="molecule type" value="Genomic_DNA"/>
</dbReference>
<feature type="transmembrane region" description="Helical" evidence="1">
    <location>
        <begin position="129"/>
        <end position="150"/>
    </location>
</feature>
<dbReference type="Pfam" id="PF09512">
    <property type="entry name" value="ThiW"/>
    <property type="match status" value="1"/>
</dbReference>